<protein>
    <submittedName>
        <fullName evidence="1">Uncharacterized protein</fullName>
    </submittedName>
</protein>
<organism evidence="1">
    <name type="scientific">viral metagenome</name>
    <dbReference type="NCBI Taxonomy" id="1070528"/>
    <lineage>
        <taxon>unclassified sequences</taxon>
        <taxon>metagenomes</taxon>
        <taxon>organismal metagenomes</taxon>
    </lineage>
</organism>
<dbReference type="AlphaFoldDB" id="A0A6C0EJR4"/>
<sequence>MTSNLLNLSLLKNSYNILINLSKKTTESSQILEPLTTLITLAIISFKTVGTKITVSSNKVYIQEPTLIQGVIRWSFGSNREEIHYLLKPLFRCVHLYDPDENPDLKLLYEFAIDGLKLLKKSYNSTSSNLSHTLDLYIGILECTIKSEKIKIDSFRDFRSLTNLNLSEFSKVNLDNLFKNIWTVEEIKIVCSMLTLSKNNSNNIKSYISGIESILIAKEKNINNIIKDTNNLF</sequence>
<proteinExistence type="predicted"/>
<reference evidence="1" key="1">
    <citation type="journal article" date="2020" name="Nature">
        <title>Giant virus diversity and host interactions through global metagenomics.</title>
        <authorList>
            <person name="Schulz F."/>
            <person name="Roux S."/>
            <person name="Paez-Espino D."/>
            <person name="Jungbluth S."/>
            <person name="Walsh D.A."/>
            <person name="Denef V.J."/>
            <person name="McMahon K.D."/>
            <person name="Konstantinidis K.T."/>
            <person name="Eloe-Fadrosh E.A."/>
            <person name="Kyrpides N.C."/>
            <person name="Woyke T."/>
        </authorList>
    </citation>
    <scope>NUCLEOTIDE SEQUENCE</scope>
    <source>
        <strain evidence="1">GVMAG-M-3300001351-8</strain>
    </source>
</reference>
<evidence type="ECO:0000313" key="1">
    <source>
        <dbReference type="EMBL" id="QHT28962.1"/>
    </source>
</evidence>
<dbReference type="EMBL" id="MN738866">
    <property type="protein sequence ID" value="QHT28962.1"/>
    <property type="molecule type" value="Genomic_DNA"/>
</dbReference>
<name>A0A6C0EJR4_9ZZZZ</name>
<accession>A0A6C0EJR4</accession>